<keyword evidence="3" id="KW-1185">Reference proteome</keyword>
<dbReference type="Proteomes" id="UP000030744">
    <property type="component" value="Unassembled WGS sequence"/>
</dbReference>
<feature type="compositionally biased region" description="Polar residues" evidence="1">
    <location>
        <begin position="147"/>
        <end position="166"/>
    </location>
</feature>
<accession>U6K8V0</accession>
<evidence type="ECO:0000256" key="1">
    <source>
        <dbReference type="SAM" id="MobiDB-lite"/>
    </source>
</evidence>
<dbReference type="VEuPathDB" id="ToxoDB:EMH_0070700"/>
<evidence type="ECO:0000313" key="2">
    <source>
        <dbReference type="EMBL" id="CDJ31893.1"/>
    </source>
</evidence>
<feature type="compositionally biased region" description="Polar residues" evidence="1">
    <location>
        <begin position="217"/>
        <end position="229"/>
    </location>
</feature>
<dbReference type="GeneID" id="25381584"/>
<feature type="compositionally biased region" description="Low complexity" evidence="1">
    <location>
        <begin position="172"/>
        <end position="182"/>
    </location>
</feature>
<name>U6K8V0_9EIME</name>
<dbReference type="AlphaFoldDB" id="U6K8V0"/>
<reference evidence="2" key="2">
    <citation type="submission" date="2013-10" db="EMBL/GenBank/DDBJ databases">
        <authorList>
            <person name="Aslett M."/>
        </authorList>
    </citation>
    <scope>NUCLEOTIDE SEQUENCE [LARGE SCALE GENOMIC DNA]</scope>
    <source>
        <strain evidence="2">Houghton</strain>
    </source>
</reference>
<feature type="region of interest" description="Disordered" evidence="1">
    <location>
        <begin position="18"/>
        <end position="55"/>
    </location>
</feature>
<gene>
    <name evidence="2" type="ORF">EMH_0070700</name>
</gene>
<reference evidence="2" key="1">
    <citation type="submission" date="2013-10" db="EMBL/GenBank/DDBJ databases">
        <title>Genomic analysis of the causative agents of coccidiosis in chickens.</title>
        <authorList>
            <person name="Reid A.J."/>
            <person name="Blake D."/>
            <person name="Billington K."/>
            <person name="Browne H."/>
            <person name="Dunn M."/>
            <person name="Hung S."/>
            <person name="Kawahara F."/>
            <person name="Miranda-Saavedra D."/>
            <person name="Mourier T."/>
            <person name="Nagra H."/>
            <person name="Otto T.D."/>
            <person name="Rawlings N."/>
            <person name="Sanchez A."/>
            <person name="Sanders M."/>
            <person name="Subramaniam C."/>
            <person name="Tay Y."/>
            <person name="Dear P."/>
            <person name="Doerig C."/>
            <person name="Gruber A."/>
            <person name="Parkinson J."/>
            <person name="Shirley M."/>
            <person name="Wan K.L."/>
            <person name="Berriman M."/>
            <person name="Tomley F."/>
            <person name="Pain A."/>
        </authorList>
    </citation>
    <scope>NUCLEOTIDE SEQUENCE [LARGE SCALE GENOMIC DNA]</scope>
    <source>
        <strain evidence="2">Houghton</strain>
    </source>
</reference>
<organism evidence="2 3">
    <name type="scientific">Eimeria mitis</name>
    <dbReference type="NCBI Taxonomy" id="44415"/>
    <lineage>
        <taxon>Eukaryota</taxon>
        <taxon>Sar</taxon>
        <taxon>Alveolata</taxon>
        <taxon>Apicomplexa</taxon>
        <taxon>Conoidasida</taxon>
        <taxon>Coccidia</taxon>
        <taxon>Eucoccidiorida</taxon>
        <taxon>Eimeriorina</taxon>
        <taxon>Eimeriidae</taxon>
        <taxon>Eimeria</taxon>
    </lineage>
</organism>
<feature type="compositionally biased region" description="Basic and acidic residues" evidence="1">
    <location>
        <begin position="253"/>
        <end position="262"/>
    </location>
</feature>
<proteinExistence type="predicted"/>
<dbReference type="RefSeq" id="XP_013354458.1">
    <property type="nucleotide sequence ID" value="XM_013499004.1"/>
</dbReference>
<dbReference type="EMBL" id="HG683665">
    <property type="protein sequence ID" value="CDJ31893.1"/>
    <property type="molecule type" value="Genomic_DNA"/>
</dbReference>
<feature type="region of interest" description="Disordered" evidence="1">
    <location>
        <begin position="90"/>
        <end position="292"/>
    </location>
</feature>
<evidence type="ECO:0000313" key="3">
    <source>
        <dbReference type="Proteomes" id="UP000030744"/>
    </source>
</evidence>
<sequence>MLYESAATFEQMRVIAVQKQEGEVHPPPPKIPRLSESWASDPHSQMPARAFPSHPSEMAVGGAAIALDADVWVEEESDIVSVEAVDKLYTTNQEGKPGPQHDVSTTLWRHAPLSEGETHMSPPSSFAFGRAHSGDDATTPEAWLDDSSANTDEQDLQQTIVSTTARHPTEESSAVASTSARSLQTSSKSARGGAGSMPRADVGQDRHVQSTEMDAAQQLQQPAGGTNVSLDALEGSLSATAVRGTSSGGREPCMSKDIREHPFDDEEFFSSCRDVPFSSGQTSDGQKEPEQS</sequence>
<protein>
    <submittedName>
        <fullName evidence="2">Uncharacterized protein</fullName>
    </submittedName>
</protein>